<dbReference type="EMBL" id="JAQQXS010000003">
    <property type="protein sequence ID" value="MDC8784338.1"/>
    <property type="molecule type" value="Genomic_DNA"/>
</dbReference>
<accession>A0ABT5KN38</accession>
<dbReference type="InterPro" id="IPR001789">
    <property type="entry name" value="Sig_transdc_resp-reg_receiver"/>
</dbReference>
<dbReference type="InterPro" id="IPR050595">
    <property type="entry name" value="Bact_response_regulator"/>
</dbReference>
<dbReference type="PANTHER" id="PTHR44591:SF3">
    <property type="entry name" value="RESPONSE REGULATORY DOMAIN-CONTAINING PROTEIN"/>
    <property type="match status" value="1"/>
</dbReference>
<proteinExistence type="predicted"/>
<protein>
    <submittedName>
        <fullName evidence="4">Response regulator</fullName>
    </submittedName>
</protein>
<keyword evidence="5" id="KW-1185">Reference proteome</keyword>
<dbReference type="Proteomes" id="UP001219862">
    <property type="component" value="Unassembled WGS sequence"/>
</dbReference>
<dbReference type="RefSeq" id="WP_273595458.1">
    <property type="nucleotide sequence ID" value="NZ_JAQQXS010000003.1"/>
</dbReference>
<keyword evidence="1 2" id="KW-0597">Phosphoprotein</keyword>
<sequence length="123" mass="13341">MTSTPKILVVDDSKVSRALVSALLKSRLPSVQILEAGDGLAGLTLALEAQPLLVIMDINMPVMDGLQAAEQLHLQAPRIRVALLTANVQDAMRQKAEAIQVRLFKKPVRAEIIDQILALLETP</sequence>
<name>A0ABT5KN38_9BURK</name>
<gene>
    <name evidence="4" type="ORF">PRZ01_03910</name>
</gene>
<organism evidence="4 5">
    <name type="scientific">Roseateles koreensis</name>
    <dbReference type="NCBI Taxonomy" id="2987526"/>
    <lineage>
        <taxon>Bacteria</taxon>
        <taxon>Pseudomonadati</taxon>
        <taxon>Pseudomonadota</taxon>
        <taxon>Betaproteobacteria</taxon>
        <taxon>Burkholderiales</taxon>
        <taxon>Sphaerotilaceae</taxon>
        <taxon>Roseateles</taxon>
    </lineage>
</organism>
<dbReference type="SMART" id="SM00448">
    <property type="entry name" value="REC"/>
    <property type="match status" value="1"/>
</dbReference>
<dbReference type="Pfam" id="PF00072">
    <property type="entry name" value="Response_reg"/>
    <property type="match status" value="1"/>
</dbReference>
<dbReference type="CDD" id="cd17546">
    <property type="entry name" value="REC_hyHK_CKI1_RcsC-like"/>
    <property type="match status" value="1"/>
</dbReference>
<evidence type="ECO:0000313" key="5">
    <source>
        <dbReference type="Proteomes" id="UP001219862"/>
    </source>
</evidence>
<dbReference type="InterPro" id="IPR011006">
    <property type="entry name" value="CheY-like_superfamily"/>
</dbReference>
<dbReference type="Gene3D" id="3.40.50.2300">
    <property type="match status" value="1"/>
</dbReference>
<evidence type="ECO:0000313" key="4">
    <source>
        <dbReference type="EMBL" id="MDC8784338.1"/>
    </source>
</evidence>
<comment type="caution">
    <text evidence="4">The sequence shown here is derived from an EMBL/GenBank/DDBJ whole genome shotgun (WGS) entry which is preliminary data.</text>
</comment>
<dbReference type="PROSITE" id="PS50110">
    <property type="entry name" value="RESPONSE_REGULATORY"/>
    <property type="match status" value="1"/>
</dbReference>
<evidence type="ECO:0000259" key="3">
    <source>
        <dbReference type="PROSITE" id="PS50110"/>
    </source>
</evidence>
<reference evidence="4 5" key="1">
    <citation type="submission" date="2022-10" db="EMBL/GenBank/DDBJ databases">
        <title>paucibacter sp. hw8 Genome sequencing.</title>
        <authorList>
            <person name="Park S."/>
        </authorList>
    </citation>
    <scope>NUCLEOTIDE SEQUENCE [LARGE SCALE GENOMIC DNA]</scope>
    <source>
        <strain evidence="5">hw8</strain>
    </source>
</reference>
<evidence type="ECO:0000256" key="1">
    <source>
        <dbReference type="ARBA" id="ARBA00022553"/>
    </source>
</evidence>
<feature type="modified residue" description="4-aspartylphosphate" evidence="2">
    <location>
        <position position="57"/>
    </location>
</feature>
<dbReference type="PANTHER" id="PTHR44591">
    <property type="entry name" value="STRESS RESPONSE REGULATOR PROTEIN 1"/>
    <property type="match status" value="1"/>
</dbReference>
<dbReference type="SUPFAM" id="SSF52172">
    <property type="entry name" value="CheY-like"/>
    <property type="match status" value="1"/>
</dbReference>
<feature type="domain" description="Response regulatory" evidence="3">
    <location>
        <begin position="6"/>
        <end position="121"/>
    </location>
</feature>
<evidence type="ECO:0000256" key="2">
    <source>
        <dbReference type="PROSITE-ProRule" id="PRU00169"/>
    </source>
</evidence>